<organism evidence="2 3">
    <name type="scientific">Haloplanus salinus</name>
    <dbReference type="NCBI Taxonomy" id="1126245"/>
    <lineage>
        <taxon>Archaea</taxon>
        <taxon>Methanobacteriati</taxon>
        <taxon>Methanobacteriota</taxon>
        <taxon>Stenosarchaea group</taxon>
        <taxon>Halobacteria</taxon>
        <taxon>Halobacteriales</taxon>
        <taxon>Haloferacaceae</taxon>
        <taxon>Haloplanus</taxon>
    </lineage>
</organism>
<accession>A0A368ND54</accession>
<feature type="domain" description="DUF7260" evidence="1">
    <location>
        <begin position="4"/>
        <end position="236"/>
    </location>
</feature>
<sequence>MTARVDAALDAVAEERATVRDEYQALGAFDGRVAGIRTVTVPTGPPLVADPQPSGQSLERVRTAYAETVMSAPHYEAEYGDTVAESLAAEFGDGLAAALLGGTALTPELRDAVRGATDAARREREEFFDVLDREADSLTTAADDLAAVETAFEPLESEPVPARRFDDLHDRWSTIRELQGRVDAVGLRRQETIRGHRTHLPGVPTDLCEYLYYDLEASYPVLADVADLGERLNRARDRVERALASTG</sequence>
<dbReference type="Pfam" id="PF23921">
    <property type="entry name" value="DUF7260"/>
    <property type="match status" value="1"/>
</dbReference>
<proteinExistence type="predicted"/>
<keyword evidence="3" id="KW-1185">Reference proteome</keyword>
<dbReference type="AlphaFoldDB" id="A0A368ND54"/>
<name>A0A368ND54_9EURY</name>
<dbReference type="OrthoDB" id="206489at2157"/>
<evidence type="ECO:0000259" key="1">
    <source>
        <dbReference type="Pfam" id="PF23921"/>
    </source>
</evidence>
<dbReference type="InterPro" id="IPR055684">
    <property type="entry name" value="DUF7260"/>
</dbReference>
<protein>
    <recommendedName>
        <fullName evidence="1">DUF7260 domain-containing protein</fullName>
    </recommendedName>
</protein>
<dbReference type="EMBL" id="QPHM01000001">
    <property type="protein sequence ID" value="RCU48502.1"/>
    <property type="molecule type" value="Genomic_DNA"/>
</dbReference>
<gene>
    <name evidence="2" type="ORF">DU504_15050</name>
</gene>
<dbReference type="Proteomes" id="UP000252189">
    <property type="component" value="Unassembled WGS sequence"/>
</dbReference>
<reference evidence="2 3" key="1">
    <citation type="submission" date="2018-07" db="EMBL/GenBank/DDBJ databases">
        <title>Genome sequences of Haloplanus salinus JCM 18368T.</title>
        <authorList>
            <person name="Kim Y.B."/>
            <person name="Roh S.W."/>
        </authorList>
    </citation>
    <scope>NUCLEOTIDE SEQUENCE [LARGE SCALE GENOMIC DNA]</scope>
    <source>
        <strain evidence="2 3">JCM 18368</strain>
    </source>
</reference>
<evidence type="ECO:0000313" key="3">
    <source>
        <dbReference type="Proteomes" id="UP000252189"/>
    </source>
</evidence>
<comment type="caution">
    <text evidence="2">The sequence shown here is derived from an EMBL/GenBank/DDBJ whole genome shotgun (WGS) entry which is preliminary data.</text>
</comment>
<evidence type="ECO:0000313" key="2">
    <source>
        <dbReference type="EMBL" id="RCU48502.1"/>
    </source>
</evidence>
<dbReference type="RefSeq" id="WP_114450134.1">
    <property type="nucleotide sequence ID" value="NZ_QPHM01000001.1"/>
</dbReference>